<proteinExistence type="predicted"/>
<dbReference type="GeneID" id="20345718"/>
<organism evidence="2">
    <name type="scientific">Gaeumannomyces tritici (strain R3-111a-1)</name>
    <name type="common">Wheat and barley take-all root rot fungus</name>
    <name type="synonym">Gaeumannomyces graminis var. tritici</name>
    <dbReference type="NCBI Taxonomy" id="644352"/>
    <lineage>
        <taxon>Eukaryota</taxon>
        <taxon>Fungi</taxon>
        <taxon>Dikarya</taxon>
        <taxon>Ascomycota</taxon>
        <taxon>Pezizomycotina</taxon>
        <taxon>Sordariomycetes</taxon>
        <taxon>Sordariomycetidae</taxon>
        <taxon>Magnaporthales</taxon>
        <taxon>Magnaporthaceae</taxon>
        <taxon>Gaeumannomyces</taxon>
    </lineage>
</organism>
<sequence>MPDKAAGAAPLRVREHSPGRLGRGIPVATDLSPRQWNTLHGGRAQRVSDCIGALGSRGCQGIVCYSSGRPLRIGRKGPRREATERGTSGGWTLGASRRVHRAPHSALGRSRRVTSSPDPGHRGGSECPQLRVTRER</sequence>
<evidence type="ECO:0000313" key="2">
    <source>
        <dbReference type="EMBL" id="EJT75323.1"/>
    </source>
</evidence>
<dbReference type="RefSeq" id="XP_009221323.1">
    <property type="nucleotide sequence ID" value="XM_009223059.1"/>
</dbReference>
<reference evidence="2" key="2">
    <citation type="submission" date="2010-07" db="EMBL/GenBank/DDBJ databases">
        <authorList>
            <consortium name="The Broad Institute Genome Sequencing Platform"/>
            <consortium name="Broad Institute Genome Sequencing Center for Infectious Disease"/>
            <person name="Ma L.-J."/>
            <person name="Dead R."/>
            <person name="Young S."/>
            <person name="Zeng Q."/>
            <person name="Koehrsen M."/>
            <person name="Alvarado L."/>
            <person name="Berlin A."/>
            <person name="Chapman S.B."/>
            <person name="Chen Z."/>
            <person name="Freedman E."/>
            <person name="Gellesch M."/>
            <person name="Goldberg J."/>
            <person name="Griggs A."/>
            <person name="Gujja S."/>
            <person name="Heilman E.R."/>
            <person name="Heiman D."/>
            <person name="Hepburn T."/>
            <person name="Howarth C."/>
            <person name="Jen D."/>
            <person name="Larson L."/>
            <person name="Mehta T."/>
            <person name="Neiman D."/>
            <person name="Pearson M."/>
            <person name="Roberts A."/>
            <person name="Saif S."/>
            <person name="Shea T."/>
            <person name="Shenoy N."/>
            <person name="Sisk P."/>
            <person name="Stolte C."/>
            <person name="Sykes S."/>
            <person name="Walk T."/>
            <person name="White J."/>
            <person name="Yandava C."/>
            <person name="Haas B."/>
            <person name="Nusbaum C."/>
            <person name="Birren B."/>
        </authorList>
    </citation>
    <scope>NUCLEOTIDE SEQUENCE</scope>
    <source>
        <strain evidence="2">R3-111a-1</strain>
    </source>
</reference>
<evidence type="ECO:0000256" key="1">
    <source>
        <dbReference type="SAM" id="MobiDB-lite"/>
    </source>
</evidence>
<dbReference type="Proteomes" id="UP000006039">
    <property type="component" value="Unassembled WGS sequence"/>
</dbReference>
<protein>
    <submittedName>
        <fullName evidence="2 3">Uncharacterized protein</fullName>
    </submittedName>
</protein>
<dbReference type="EMBL" id="GL385397">
    <property type="protein sequence ID" value="EJT75323.1"/>
    <property type="molecule type" value="Genomic_DNA"/>
</dbReference>
<evidence type="ECO:0000313" key="4">
    <source>
        <dbReference type="Proteomes" id="UP000006039"/>
    </source>
</evidence>
<reference evidence="3" key="4">
    <citation type="journal article" date="2015" name="G3 (Bethesda)">
        <title>Genome sequences of three phytopathogenic species of the Magnaporthaceae family of fungi.</title>
        <authorList>
            <person name="Okagaki L.H."/>
            <person name="Nunes C.C."/>
            <person name="Sailsbery J."/>
            <person name="Clay B."/>
            <person name="Brown D."/>
            <person name="John T."/>
            <person name="Oh Y."/>
            <person name="Young N."/>
            <person name="Fitzgerald M."/>
            <person name="Haas B.J."/>
            <person name="Zeng Q."/>
            <person name="Young S."/>
            <person name="Adiconis X."/>
            <person name="Fan L."/>
            <person name="Levin J.Z."/>
            <person name="Mitchell T.K."/>
            <person name="Okubara P.A."/>
            <person name="Farman M.L."/>
            <person name="Kohn L.M."/>
            <person name="Birren B."/>
            <person name="Ma L.-J."/>
            <person name="Dean R.A."/>
        </authorList>
    </citation>
    <scope>NUCLEOTIDE SEQUENCE</scope>
    <source>
        <strain evidence="3">R3-111a-1</strain>
    </source>
</reference>
<dbReference type="AlphaFoldDB" id="J3NVE7"/>
<reference evidence="2" key="3">
    <citation type="submission" date="2010-09" db="EMBL/GenBank/DDBJ databases">
        <title>Annotation of Gaeumannomyces graminis var. tritici R3-111a-1.</title>
        <authorList>
            <consortium name="The Broad Institute Genome Sequencing Platform"/>
            <person name="Ma L.-J."/>
            <person name="Dead R."/>
            <person name="Young S.K."/>
            <person name="Zeng Q."/>
            <person name="Gargeya S."/>
            <person name="Fitzgerald M."/>
            <person name="Haas B."/>
            <person name="Abouelleil A."/>
            <person name="Alvarado L."/>
            <person name="Arachchi H.M."/>
            <person name="Berlin A."/>
            <person name="Brown A."/>
            <person name="Chapman S.B."/>
            <person name="Chen Z."/>
            <person name="Dunbar C."/>
            <person name="Freedman E."/>
            <person name="Gearin G."/>
            <person name="Gellesch M."/>
            <person name="Goldberg J."/>
            <person name="Griggs A."/>
            <person name="Gujja S."/>
            <person name="Heiman D."/>
            <person name="Howarth C."/>
            <person name="Larson L."/>
            <person name="Lui A."/>
            <person name="MacDonald P.J.P."/>
            <person name="Mehta T."/>
            <person name="Montmayeur A."/>
            <person name="Murphy C."/>
            <person name="Neiman D."/>
            <person name="Pearson M."/>
            <person name="Priest M."/>
            <person name="Roberts A."/>
            <person name="Saif S."/>
            <person name="Shea T."/>
            <person name="Shenoy N."/>
            <person name="Sisk P."/>
            <person name="Stolte C."/>
            <person name="Sykes S."/>
            <person name="Yandava C."/>
            <person name="Wortman J."/>
            <person name="Nusbaum C."/>
            <person name="Birren B."/>
        </authorList>
    </citation>
    <scope>NUCLEOTIDE SEQUENCE</scope>
    <source>
        <strain evidence="2">R3-111a-1</strain>
    </source>
</reference>
<feature type="region of interest" description="Disordered" evidence="1">
    <location>
        <begin position="70"/>
        <end position="136"/>
    </location>
</feature>
<gene>
    <name evidence="3" type="primary">20345718</name>
    <name evidence="2" type="ORF">GGTG_05260</name>
</gene>
<keyword evidence="4" id="KW-1185">Reference proteome</keyword>
<dbReference type="EnsemblFungi" id="EJT75323">
    <property type="protein sequence ID" value="EJT75323"/>
    <property type="gene ID" value="GGTG_05260"/>
</dbReference>
<dbReference type="HOGENOM" id="CLU_1875567_0_0_1"/>
<reference evidence="4" key="1">
    <citation type="submission" date="2010-07" db="EMBL/GenBank/DDBJ databases">
        <title>The genome sequence of Gaeumannomyces graminis var. tritici strain R3-111a-1.</title>
        <authorList>
            <consortium name="The Broad Institute Genome Sequencing Platform"/>
            <person name="Ma L.-J."/>
            <person name="Dead R."/>
            <person name="Young S."/>
            <person name="Zeng Q."/>
            <person name="Koehrsen M."/>
            <person name="Alvarado L."/>
            <person name="Berlin A."/>
            <person name="Chapman S.B."/>
            <person name="Chen Z."/>
            <person name="Freedman E."/>
            <person name="Gellesch M."/>
            <person name="Goldberg J."/>
            <person name="Griggs A."/>
            <person name="Gujja S."/>
            <person name="Heilman E.R."/>
            <person name="Heiman D."/>
            <person name="Hepburn T."/>
            <person name="Howarth C."/>
            <person name="Jen D."/>
            <person name="Larson L."/>
            <person name="Mehta T."/>
            <person name="Neiman D."/>
            <person name="Pearson M."/>
            <person name="Roberts A."/>
            <person name="Saif S."/>
            <person name="Shea T."/>
            <person name="Shenoy N."/>
            <person name="Sisk P."/>
            <person name="Stolte C."/>
            <person name="Sykes S."/>
            <person name="Walk T."/>
            <person name="White J."/>
            <person name="Yandava C."/>
            <person name="Haas B."/>
            <person name="Nusbaum C."/>
            <person name="Birren B."/>
        </authorList>
    </citation>
    <scope>NUCLEOTIDE SEQUENCE [LARGE SCALE GENOMIC DNA]</scope>
    <source>
        <strain evidence="4">R3-111a-1</strain>
    </source>
</reference>
<reference evidence="3" key="5">
    <citation type="submission" date="2018-04" db="UniProtKB">
        <authorList>
            <consortium name="EnsemblFungi"/>
        </authorList>
    </citation>
    <scope>IDENTIFICATION</scope>
    <source>
        <strain evidence="3">R3-111a-1</strain>
    </source>
</reference>
<evidence type="ECO:0000313" key="3">
    <source>
        <dbReference type="EnsemblFungi" id="EJT75323"/>
    </source>
</evidence>
<accession>J3NVE7</accession>
<name>J3NVE7_GAET3</name>
<dbReference type="VEuPathDB" id="FungiDB:GGTG_05260"/>